<gene>
    <name evidence="2" type="ORF">HQQ74_08210</name>
    <name evidence="1" type="ORF">MMAB1_1708</name>
</gene>
<organism evidence="1 3">
    <name type="scientific">Methanoculleus bourgensis</name>
    <dbReference type="NCBI Taxonomy" id="83986"/>
    <lineage>
        <taxon>Archaea</taxon>
        <taxon>Methanobacteriati</taxon>
        <taxon>Methanobacteriota</taxon>
        <taxon>Stenosarchaea group</taxon>
        <taxon>Methanomicrobia</taxon>
        <taxon>Methanomicrobiales</taxon>
        <taxon>Methanomicrobiaceae</taxon>
        <taxon>Methanoculleus</taxon>
    </lineage>
</organism>
<dbReference type="EMBL" id="LT158599">
    <property type="protein sequence ID" value="CVK32921.1"/>
    <property type="molecule type" value="Genomic_DNA"/>
</dbReference>
<dbReference type="Proteomes" id="UP000737555">
    <property type="component" value="Unassembled WGS sequence"/>
</dbReference>
<evidence type="ECO:0000313" key="1">
    <source>
        <dbReference type="EMBL" id="CVK32921.1"/>
    </source>
</evidence>
<dbReference type="Proteomes" id="UP000069850">
    <property type="component" value="Chromosome 1"/>
</dbReference>
<dbReference type="AlphaFoldDB" id="A0A0X3BLP5"/>
<reference evidence="2" key="2">
    <citation type="submission" date="2020-05" db="EMBL/GenBank/DDBJ databases">
        <title>The first insight into the ecology of ammonia-tolerant syntrophic propionate oxidizing bacteria.</title>
        <authorList>
            <person name="Singh A."/>
            <person name="Schnurer A."/>
            <person name="Westerholm M."/>
        </authorList>
    </citation>
    <scope>NUCLEOTIDE SEQUENCE</scope>
    <source>
        <strain evidence="2">MAG54</strain>
    </source>
</reference>
<dbReference type="KEGG" id="mema:MMAB1_1708"/>
<evidence type="ECO:0000313" key="2">
    <source>
        <dbReference type="EMBL" id="NQS78665.1"/>
    </source>
</evidence>
<reference evidence="1 3" key="1">
    <citation type="submission" date="2016-01" db="EMBL/GenBank/DDBJ databases">
        <authorList>
            <person name="Manzoor S."/>
        </authorList>
    </citation>
    <scope>NUCLEOTIDE SEQUENCE [LARGE SCALE GENOMIC DNA]</scope>
    <source>
        <strain evidence="1">Methanoculleus sp MAB1</strain>
    </source>
</reference>
<sequence>MDGVIYQGVYPTLMGRTVRLDLTAILEATGELKHFLDLGSACLQAEEPPSQEASEALIFGLADELEDHLQAMRAAQGSATIDDLRVWTQAWIEKRREAFPEEAPRE</sequence>
<dbReference type="OrthoDB" id="106133at2157"/>
<dbReference type="EMBL" id="JABMJE010000122">
    <property type="protein sequence ID" value="NQS78665.1"/>
    <property type="molecule type" value="Genomic_DNA"/>
</dbReference>
<protein>
    <submittedName>
        <fullName evidence="1">Uncharacterized protein</fullName>
    </submittedName>
</protein>
<name>A0A0X3BLP5_9EURY</name>
<accession>A0A0X3BLP5</accession>
<proteinExistence type="predicted"/>
<evidence type="ECO:0000313" key="3">
    <source>
        <dbReference type="Proteomes" id="UP000069850"/>
    </source>
</evidence>